<name>A0A1E5SKY3_9BACT</name>
<dbReference type="OrthoDB" id="982481at2"/>
<reference evidence="1 2" key="1">
    <citation type="submission" date="2016-08" db="EMBL/GenBank/DDBJ databases">
        <title>Draft genome of Fabibacter sp. strain SK-8.</title>
        <authorList>
            <person name="Wong S.-K."/>
            <person name="Hamasaki K."/>
            <person name="Yoshizawa S."/>
        </authorList>
    </citation>
    <scope>NUCLEOTIDE SEQUENCE [LARGE SCALE GENOMIC DNA]</scope>
    <source>
        <strain evidence="1 2">SK-8</strain>
    </source>
</reference>
<sequence>MNKTFDNVSASTFQCLGGKLQEQGLSFEGTSGYLSKNGISTDYHFDESNQTLSITNLEVGFPASLVGMNTEKVMGILEKAIDECR</sequence>
<evidence type="ECO:0000313" key="2">
    <source>
        <dbReference type="Proteomes" id="UP000095552"/>
    </source>
</evidence>
<dbReference type="STRING" id="1563681.BFP71_09050"/>
<dbReference type="EMBL" id="MDGQ01000005">
    <property type="protein sequence ID" value="OEJ99706.1"/>
    <property type="molecule type" value="Genomic_DNA"/>
</dbReference>
<gene>
    <name evidence="1" type="ORF">BFP71_09050</name>
</gene>
<comment type="caution">
    <text evidence="1">The sequence shown here is derived from an EMBL/GenBank/DDBJ whole genome shotgun (WGS) entry which is preliminary data.</text>
</comment>
<evidence type="ECO:0000313" key="1">
    <source>
        <dbReference type="EMBL" id="OEJ99706.1"/>
    </source>
</evidence>
<dbReference type="AlphaFoldDB" id="A0A1E5SKY3"/>
<organism evidence="1 2">
    <name type="scientific">Roseivirga misakiensis</name>
    <dbReference type="NCBI Taxonomy" id="1563681"/>
    <lineage>
        <taxon>Bacteria</taxon>
        <taxon>Pseudomonadati</taxon>
        <taxon>Bacteroidota</taxon>
        <taxon>Cytophagia</taxon>
        <taxon>Cytophagales</taxon>
        <taxon>Roseivirgaceae</taxon>
        <taxon>Roseivirga</taxon>
    </lineage>
</organism>
<accession>A0A1E5SKY3</accession>
<protein>
    <submittedName>
        <fullName evidence="1">Uncharacterized protein</fullName>
    </submittedName>
</protein>
<dbReference type="RefSeq" id="WP_069835168.1">
    <property type="nucleotide sequence ID" value="NZ_MDGQ01000005.1"/>
</dbReference>
<keyword evidence="2" id="KW-1185">Reference proteome</keyword>
<proteinExistence type="predicted"/>
<dbReference type="Proteomes" id="UP000095552">
    <property type="component" value="Unassembled WGS sequence"/>
</dbReference>